<name>A0AA49AMN6_9CAUD</name>
<dbReference type="Proteomes" id="UP000827556">
    <property type="component" value="Segment"/>
</dbReference>
<organism evidence="1 2">
    <name type="scientific">Methanoculleus virus Blf4</name>
    <dbReference type="NCBI Taxonomy" id="3070925"/>
    <lineage>
        <taxon>Viruses</taxon>
        <taxon>Duplodnaviria</taxon>
        <taxon>Heunggongvirae</taxon>
        <taxon>Uroviricota</taxon>
        <taxon>Caudoviricetes</taxon>
        <taxon>Pungoviridae</taxon>
        <taxon>Flagovirus</taxon>
        <taxon>Flagovirus limi</taxon>
    </lineage>
</organism>
<dbReference type="EMBL" id="MZ171369">
    <property type="protein sequence ID" value="QXM18654.1"/>
    <property type="molecule type" value="Genomic_DNA"/>
</dbReference>
<keyword evidence="2" id="KW-1185">Reference proteome</keyword>
<proteinExistence type="predicted"/>
<accession>A0AA49AMN6</accession>
<protein>
    <submittedName>
        <fullName evidence="1">Uncharacterized protein</fullName>
    </submittedName>
</protein>
<reference evidence="2" key="1">
    <citation type="submission" date="2021-05" db="EMBL/GenBank/DDBJ databases">
        <authorList>
            <person name="Kupczok A."/>
            <person name="Weidenbach K."/>
            <person name="Wolf S."/>
            <person name="Fischer M.A."/>
            <person name="Kern T."/>
            <person name="Reetz J."/>
            <person name="Urbanska N."/>
            <person name="Kunzel S."/>
            <person name="Schmitz R.A."/>
            <person name="Rother M."/>
        </authorList>
    </citation>
    <scope>NUCLEOTIDE SEQUENCE [LARGE SCALE GENOMIC DNA]</scope>
</reference>
<sequence length="73" mass="8166">MAYKVDLGCFGERIVEDEDGALEFVQAHYPDGVIYSLADVDDPAIGESPIYETDDESDDFAIGTVYRLQDRDE</sequence>
<evidence type="ECO:0000313" key="1">
    <source>
        <dbReference type="EMBL" id="QXM18654.1"/>
    </source>
</evidence>
<evidence type="ECO:0000313" key="2">
    <source>
        <dbReference type="Proteomes" id="UP000827556"/>
    </source>
</evidence>